<dbReference type="EMBL" id="BMQQ01000018">
    <property type="protein sequence ID" value="GGT45933.1"/>
    <property type="molecule type" value="Genomic_DNA"/>
</dbReference>
<dbReference type="Proteomes" id="UP000619486">
    <property type="component" value="Unassembled WGS sequence"/>
</dbReference>
<evidence type="ECO:0000313" key="3">
    <source>
        <dbReference type="Proteomes" id="UP000619486"/>
    </source>
</evidence>
<accession>A0A918LSB4</accession>
<evidence type="ECO:0000313" key="2">
    <source>
        <dbReference type="EMBL" id="GGT45933.1"/>
    </source>
</evidence>
<reference evidence="2" key="2">
    <citation type="submission" date="2020-09" db="EMBL/GenBank/DDBJ databases">
        <authorList>
            <person name="Sun Q."/>
            <person name="Ohkuma M."/>
        </authorList>
    </citation>
    <scope>NUCLEOTIDE SEQUENCE</scope>
    <source>
        <strain evidence="2">JCM 3172</strain>
    </source>
</reference>
<protein>
    <submittedName>
        <fullName evidence="2">Uncharacterized protein</fullName>
    </submittedName>
</protein>
<proteinExistence type="predicted"/>
<sequence length="99" mass="10506">MMRGALHHVLERDEAGEYGVRVAPEPRVAHSRPAAKSEHRLAAGAVGEDTCGGRPRRRSSCPLRYEAAAGGVLSEPATPTSPVNDKGKEVKPLLATLNL</sequence>
<gene>
    <name evidence="2" type="ORF">GCM10014713_44800</name>
</gene>
<organism evidence="2 3">
    <name type="scientific">Streptomyces purpureus</name>
    <dbReference type="NCBI Taxonomy" id="1951"/>
    <lineage>
        <taxon>Bacteria</taxon>
        <taxon>Bacillati</taxon>
        <taxon>Actinomycetota</taxon>
        <taxon>Actinomycetes</taxon>
        <taxon>Kitasatosporales</taxon>
        <taxon>Streptomycetaceae</taxon>
        <taxon>Streptomyces</taxon>
    </lineage>
</organism>
<name>A0A918LSB4_9ACTN</name>
<comment type="caution">
    <text evidence="2">The sequence shown here is derived from an EMBL/GenBank/DDBJ whole genome shotgun (WGS) entry which is preliminary data.</text>
</comment>
<evidence type="ECO:0000256" key="1">
    <source>
        <dbReference type="SAM" id="MobiDB-lite"/>
    </source>
</evidence>
<keyword evidence="3" id="KW-1185">Reference proteome</keyword>
<dbReference type="AlphaFoldDB" id="A0A918LSB4"/>
<reference evidence="2" key="1">
    <citation type="journal article" date="2014" name="Int. J. Syst. Evol. Microbiol.">
        <title>Complete genome sequence of Corynebacterium casei LMG S-19264T (=DSM 44701T), isolated from a smear-ripened cheese.</title>
        <authorList>
            <consortium name="US DOE Joint Genome Institute (JGI-PGF)"/>
            <person name="Walter F."/>
            <person name="Albersmeier A."/>
            <person name="Kalinowski J."/>
            <person name="Ruckert C."/>
        </authorList>
    </citation>
    <scope>NUCLEOTIDE SEQUENCE</scope>
    <source>
        <strain evidence="2">JCM 3172</strain>
    </source>
</reference>
<feature type="region of interest" description="Disordered" evidence="1">
    <location>
        <begin position="1"/>
        <end position="99"/>
    </location>
</feature>